<feature type="region of interest" description="Disordered" evidence="1">
    <location>
        <begin position="219"/>
        <end position="245"/>
    </location>
</feature>
<feature type="region of interest" description="Disordered" evidence="1">
    <location>
        <begin position="101"/>
        <end position="120"/>
    </location>
</feature>
<gene>
    <name evidence="3" type="primary">LOC109272878</name>
</gene>
<reference evidence="3" key="1">
    <citation type="submission" date="2025-08" db="UniProtKB">
        <authorList>
            <consortium name="RefSeq"/>
        </authorList>
    </citation>
    <scope>IDENTIFICATION</scope>
    <source>
        <tissue evidence="3">Whole blood</tissue>
    </source>
</reference>
<feature type="region of interest" description="Disordered" evidence="1">
    <location>
        <begin position="125"/>
        <end position="197"/>
    </location>
</feature>
<proteinExistence type="predicted"/>
<keyword evidence="2" id="KW-1185">Reference proteome</keyword>
<sequence>MRAGLEAIILYSHSGRILVSKSQRRWQESWLQRKSGLQEERTQGEQRERRRAGGEGPRRSQPAPSRGESRARTWSPRHSGTAPAGVARLGLPPTWRAGFNARRRLRPRPPPPRPNSDAVRVLSARPAPRPASGEPRPAPPPPAPSAAQLGRSWGAERPPPTAGRRRALRRRLRSGPLSAALRSRDGESGRRRRLPRPGSALLAGAGLWVLGAQGSCGGGTGGVPWSQGPARETPSPKAARPGCGHSLPSWRVAGFARGAGVQLPRKPRGTLLSGTLELFC</sequence>
<feature type="compositionally biased region" description="Basic residues" evidence="1">
    <location>
        <begin position="163"/>
        <end position="173"/>
    </location>
</feature>
<dbReference type="Proteomes" id="UP001165780">
    <property type="component" value="Unplaced"/>
</dbReference>
<dbReference type="GeneID" id="109272878"/>
<feature type="region of interest" description="Disordered" evidence="1">
    <location>
        <begin position="32"/>
        <end position="93"/>
    </location>
</feature>
<accession>A0A9W2W583</accession>
<dbReference type="AlphaFoldDB" id="A0A9W2W583"/>
<organism evidence="2 3">
    <name type="scientific">Panthera pardus</name>
    <name type="common">Leopard</name>
    <name type="synonym">Felis pardus</name>
    <dbReference type="NCBI Taxonomy" id="9691"/>
    <lineage>
        <taxon>Eukaryota</taxon>
        <taxon>Metazoa</taxon>
        <taxon>Chordata</taxon>
        <taxon>Craniata</taxon>
        <taxon>Vertebrata</taxon>
        <taxon>Euteleostomi</taxon>
        <taxon>Mammalia</taxon>
        <taxon>Eutheria</taxon>
        <taxon>Laurasiatheria</taxon>
        <taxon>Carnivora</taxon>
        <taxon>Feliformia</taxon>
        <taxon>Felidae</taxon>
        <taxon>Pantherinae</taxon>
        <taxon>Panthera</taxon>
    </lineage>
</organism>
<evidence type="ECO:0000256" key="1">
    <source>
        <dbReference type="SAM" id="MobiDB-lite"/>
    </source>
</evidence>
<evidence type="ECO:0000313" key="3">
    <source>
        <dbReference type="RefSeq" id="XP_053766102.1"/>
    </source>
</evidence>
<protein>
    <submittedName>
        <fullName evidence="3">Translation initiation factor IF-2-like</fullName>
    </submittedName>
</protein>
<evidence type="ECO:0000313" key="2">
    <source>
        <dbReference type="Proteomes" id="UP001165780"/>
    </source>
</evidence>
<dbReference type="RefSeq" id="XP_053766102.1">
    <property type="nucleotide sequence ID" value="XM_053910127.1"/>
</dbReference>
<feature type="compositionally biased region" description="Low complexity" evidence="1">
    <location>
        <begin position="125"/>
        <end position="135"/>
    </location>
</feature>
<name>A0A9W2W583_PANPR</name>
<feature type="compositionally biased region" description="Basic and acidic residues" evidence="1">
    <location>
        <begin position="36"/>
        <end position="58"/>
    </location>
</feature>